<dbReference type="Proteomes" id="UP000240317">
    <property type="component" value="Unassembled WGS sequence"/>
</dbReference>
<dbReference type="EMBL" id="PYSV01000003">
    <property type="protein sequence ID" value="PTA69179.1"/>
    <property type="molecule type" value="Genomic_DNA"/>
</dbReference>
<accession>A0A2T3WB93</accession>
<sequence length="169" mass="18225">MLVRYATSPVGPYDEVMWVALGAPSPAGPRPQVTRIAVSTPQSVAWGRANWGIPKTLARFEWLGTSARGQVRIQEDGRLLAHVAFEGFGPALPVSTGPIPTPWRTLAQPRLDGESGWWLTRVGLRGRVQPARLTVLEGEALHPGLQTARPLLTVAVPTGHLHFPVPTPA</sequence>
<protein>
    <recommendedName>
        <fullName evidence="3">Acetoacetate decarboxylase</fullName>
    </recommendedName>
</protein>
<dbReference type="SUPFAM" id="SSF160104">
    <property type="entry name" value="Acetoacetate decarboxylase-like"/>
    <property type="match status" value="1"/>
</dbReference>
<dbReference type="Gene3D" id="2.40.400.10">
    <property type="entry name" value="Acetoacetate decarboxylase-like"/>
    <property type="match status" value="1"/>
</dbReference>
<dbReference type="PANTHER" id="PTHR40518:SF1">
    <property type="entry name" value="ACETOACETATE DECARBOXYLASE"/>
    <property type="match status" value="1"/>
</dbReference>
<evidence type="ECO:0008006" key="3">
    <source>
        <dbReference type="Google" id="ProtNLM"/>
    </source>
</evidence>
<keyword evidence="2" id="KW-1185">Reference proteome</keyword>
<dbReference type="OrthoDB" id="323772at2"/>
<comment type="caution">
    <text evidence="1">The sequence shown here is derived from an EMBL/GenBank/DDBJ whole genome shotgun (WGS) entry which is preliminary data.</text>
</comment>
<dbReference type="PANTHER" id="PTHR40518">
    <property type="entry name" value="ACETOACETATE DECARBOXYLASE"/>
    <property type="match status" value="1"/>
</dbReference>
<evidence type="ECO:0000313" key="1">
    <source>
        <dbReference type="EMBL" id="PTA69179.1"/>
    </source>
</evidence>
<name>A0A2T3WB93_9DEIO</name>
<dbReference type="InterPro" id="IPR023375">
    <property type="entry name" value="ADC_dom_sf"/>
</dbReference>
<dbReference type="AlphaFoldDB" id="A0A2T3WB93"/>
<gene>
    <name evidence="1" type="ORF">C8263_04670</name>
</gene>
<reference evidence="1 2" key="1">
    <citation type="submission" date="2018-03" db="EMBL/GenBank/DDBJ databases">
        <title>Draft genome of Deinococcus sp. OD32.</title>
        <authorList>
            <person name="Wang X.-P."/>
            <person name="Du Z.-J."/>
        </authorList>
    </citation>
    <scope>NUCLEOTIDE SEQUENCE [LARGE SCALE GENOMIC DNA]</scope>
    <source>
        <strain evidence="1 2">OD32</strain>
    </source>
</reference>
<organism evidence="1 2">
    <name type="scientific">Deinococcus arcticus</name>
    <dbReference type="NCBI Taxonomy" id="2136176"/>
    <lineage>
        <taxon>Bacteria</taxon>
        <taxon>Thermotogati</taxon>
        <taxon>Deinococcota</taxon>
        <taxon>Deinococci</taxon>
        <taxon>Deinococcales</taxon>
        <taxon>Deinococcaceae</taxon>
        <taxon>Deinococcus</taxon>
    </lineage>
</organism>
<proteinExistence type="predicted"/>
<evidence type="ECO:0000313" key="2">
    <source>
        <dbReference type="Proteomes" id="UP000240317"/>
    </source>
</evidence>